<name>A0A7M2QP33_9ZZZZ</name>
<organism evidence="1">
    <name type="scientific">feces metagenome</name>
    <dbReference type="NCBI Taxonomy" id="1861841"/>
    <lineage>
        <taxon>unclassified sequences</taxon>
        <taxon>metagenomes</taxon>
        <taxon>organismal metagenomes</taxon>
    </lineage>
</organism>
<dbReference type="EMBL" id="MT993629">
    <property type="protein sequence ID" value="QOV05651.1"/>
    <property type="molecule type" value="Genomic_DNA"/>
</dbReference>
<evidence type="ECO:0000313" key="1">
    <source>
        <dbReference type="EMBL" id="QOV05651.1"/>
    </source>
</evidence>
<reference evidence="1" key="1">
    <citation type="submission" date="2020-09" db="EMBL/GenBank/DDBJ databases">
        <authorList>
            <person name="Eze J.U."/>
            <person name="Rahube T.O."/>
        </authorList>
    </citation>
    <scope>NUCLEOTIDE SEQUENCE</scope>
</reference>
<dbReference type="AlphaFoldDB" id="A0A7M2QP33"/>
<proteinExistence type="predicted"/>
<sequence>MFRGRVSLRIHHNDKPPVTIKHQAAYLLCISNLISAGFQWPAYRGLASEIGPRHEASKI</sequence>
<accession>A0A7M2QP33</accession>
<protein>
    <submittedName>
        <fullName evidence="1">Uncharacterized protein</fullName>
    </submittedName>
</protein>